<dbReference type="InterPro" id="IPR026051">
    <property type="entry name" value="ALG1-like"/>
</dbReference>
<sequence>MNIRTRSAVLVVIGDIGRSPRMCYHAKSLADKNCFVQLVGYMDSQPHPTIFKHPNIKFLPLRSLPKIVDGLKGTYQKLLLAVKFLWVFLTLFFTLLLHVKWPELIMMQNPPGVPAMFVCWLAAKLYRAQFIIDWHNYTYSILCQTYCINESDLHLRSASGGSQSVAQPGENISAYTATDLKRRRAVRVDRPVHGVTAVTSKRKKWNNDKKSGRIIRRAIEGIHFWEGFFGRRADLNLCVTHAMREHMISEWSIRPATVYDKPPSWKFKILDVEQRHQLFWRLSQSVSDFASFKSPVNEANENEATCFSFRDANGVAHLRLNRPLLLISSTSWTEDEDFSYLFDALREYDNVVQLSSGTNPVTRLPFMICVITGKGPMKDYYLSRIEKAEMQNVVVVTPWMRAEDYPLLLGSADIGVSLHTSTSGLDLPMKALDMFGSGLPVIAKRFPAVNELINEGINGCLFDTSTELFNILKSLACGFPQHSTQLNTLALNVSKEPKISWDVNWDACVWPLIRGSQAGLSDKRAHRESYVATKDGKSNSDTCKKEVDEKKLDRVEENVKTVATGKEIQSETSETNLQEMDAENNAF</sequence>
<keyword evidence="4" id="KW-0808">Transferase</keyword>
<evidence type="ECO:0000256" key="1">
    <source>
        <dbReference type="ARBA" id="ARBA00004389"/>
    </source>
</evidence>
<feature type="region of interest" description="Disordered" evidence="9">
    <location>
        <begin position="563"/>
        <end position="587"/>
    </location>
</feature>
<keyword evidence="7 10" id="KW-1133">Transmembrane helix</keyword>
<reference evidence="13" key="1">
    <citation type="submission" date="2017-02" db="UniProtKB">
        <authorList>
            <consortium name="WormBaseParasite"/>
        </authorList>
    </citation>
    <scope>IDENTIFICATION</scope>
</reference>
<keyword evidence="8 10" id="KW-0472">Membrane</keyword>
<dbReference type="Gene3D" id="3.40.50.2000">
    <property type="entry name" value="Glycogen Phosphorylase B"/>
    <property type="match status" value="1"/>
</dbReference>
<dbReference type="STRING" id="51028.A0A0N4V0P4"/>
<evidence type="ECO:0000256" key="8">
    <source>
        <dbReference type="ARBA" id="ARBA00023136"/>
    </source>
</evidence>
<dbReference type="PANTHER" id="PTHR13036:SF0">
    <property type="entry name" value="CHITOBIOSYLDIPHOSPHODOLICHOL BETA-MANNOSYLTRANSFERASE"/>
    <property type="match status" value="1"/>
</dbReference>
<dbReference type="EMBL" id="UXUI01007531">
    <property type="protein sequence ID" value="VDD88058.1"/>
    <property type="molecule type" value="Genomic_DNA"/>
</dbReference>
<evidence type="ECO:0000256" key="9">
    <source>
        <dbReference type="SAM" id="MobiDB-lite"/>
    </source>
</evidence>
<comment type="pathway">
    <text evidence="2">Protein modification; protein glycosylation.</text>
</comment>
<evidence type="ECO:0000256" key="2">
    <source>
        <dbReference type="ARBA" id="ARBA00004922"/>
    </source>
</evidence>
<evidence type="ECO:0000313" key="11">
    <source>
        <dbReference type="EMBL" id="VDD88058.1"/>
    </source>
</evidence>
<proteinExistence type="predicted"/>
<dbReference type="OrthoDB" id="614844at2759"/>
<evidence type="ECO:0000256" key="4">
    <source>
        <dbReference type="ARBA" id="ARBA00022679"/>
    </source>
</evidence>
<evidence type="ECO:0000256" key="5">
    <source>
        <dbReference type="ARBA" id="ARBA00022692"/>
    </source>
</evidence>
<dbReference type="GO" id="GO:0005789">
    <property type="term" value="C:endoplasmic reticulum membrane"/>
    <property type="evidence" value="ECO:0007669"/>
    <property type="project" value="UniProtKB-SubCell"/>
</dbReference>
<dbReference type="Pfam" id="PF13692">
    <property type="entry name" value="Glyco_trans_1_4"/>
    <property type="match status" value="1"/>
</dbReference>
<dbReference type="AlphaFoldDB" id="A0A0N4V0P4"/>
<dbReference type="GO" id="GO:0000030">
    <property type="term" value="F:mannosyltransferase activity"/>
    <property type="evidence" value="ECO:0007669"/>
    <property type="project" value="InterPro"/>
</dbReference>
<organism evidence="13">
    <name type="scientific">Enterobius vermicularis</name>
    <name type="common">Human pinworm</name>
    <dbReference type="NCBI Taxonomy" id="51028"/>
    <lineage>
        <taxon>Eukaryota</taxon>
        <taxon>Metazoa</taxon>
        <taxon>Ecdysozoa</taxon>
        <taxon>Nematoda</taxon>
        <taxon>Chromadorea</taxon>
        <taxon>Rhabditida</taxon>
        <taxon>Spirurina</taxon>
        <taxon>Oxyuridomorpha</taxon>
        <taxon>Oxyuroidea</taxon>
        <taxon>Oxyuridae</taxon>
        <taxon>Enterobius</taxon>
    </lineage>
</organism>
<dbReference type="PANTHER" id="PTHR13036">
    <property type="entry name" value="BETA1,4 MANNOSYLTRANSFERASE"/>
    <property type="match status" value="1"/>
</dbReference>
<protein>
    <submittedName>
        <fullName evidence="13">Glycos_transf_1 domain-containing protein</fullName>
    </submittedName>
</protein>
<dbReference type="WBParaSite" id="EVEC_0000349301-mRNA-1">
    <property type="protein sequence ID" value="EVEC_0000349301-mRNA-1"/>
    <property type="gene ID" value="EVEC_0000349301"/>
</dbReference>
<keyword evidence="5 10" id="KW-0812">Transmembrane</keyword>
<keyword evidence="6" id="KW-0256">Endoplasmic reticulum</keyword>
<evidence type="ECO:0000313" key="13">
    <source>
        <dbReference type="WBParaSite" id="EVEC_0000349301-mRNA-1"/>
    </source>
</evidence>
<name>A0A0N4V0P4_ENTVE</name>
<dbReference type="SUPFAM" id="SSF53756">
    <property type="entry name" value="UDP-Glycosyltransferase/glycogen phosphorylase"/>
    <property type="match status" value="1"/>
</dbReference>
<reference evidence="11 12" key="2">
    <citation type="submission" date="2018-10" db="EMBL/GenBank/DDBJ databases">
        <authorList>
            <consortium name="Pathogen Informatics"/>
        </authorList>
    </citation>
    <scope>NUCLEOTIDE SEQUENCE [LARGE SCALE GENOMIC DNA]</scope>
</reference>
<dbReference type="Proteomes" id="UP000274131">
    <property type="component" value="Unassembled WGS sequence"/>
</dbReference>
<comment type="subcellular location">
    <subcellularLocation>
        <location evidence="1">Endoplasmic reticulum membrane</location>
        <topology evidence="1">Single-pass membrane protein</topology>
    </subcellularLocation>
</comment>
<accession>A0A0N4V0P4</accession>
<evidence type="ECO:0000313" key="12">
    <source>
        <dbReference type="Proteomes" id="UP000274131"/>
    </source>
</evidence>
<evidence type="ECO:0000256" key="10">
    <source>
        <dbReference type="SAM" id="Phobius"/>
    </source>
</evidence>
<evidence type="ECO:0000256" key="6">
    <source>
        <dbReference type="ARBA" id="ARBA00022824"/>
    </source>
</evidence>
<evidence type="ECO:0000256" key="7">
    <source>
        <dbReference type="ARBA" id="ARBA00022989"/>
    </source>
</evidence>
<evidence type="ECO:0000256" key="3">
    <source>
        <dbReference type="ARBA" id="ARBA00022676"/>
    </source>
</evidence>
<feature type="transmembrane region" description="Helical" evidence="10">
    <location>
        <begin position="78"/>
        <end position="99"/>
    </location>
</feature>
<gene>
    <name evidence="11" type="ORF">EVEC_LOCUS3201</name>
</gene>
<keyword evidence="12" id="KW-1185">Reference proteome</keyword>
<keyword evidence="3" id="KW-0328">Glycosyltransferase</keyword>